<keyword evidence="4" id="KW-0479">Metal-binding</keyword>
<evidence type="ECO:0000256" key="4">
    <source>
        <dbReference type="ARBA" id="ARBA00022723"/>
    </source>
</evidence>
<feature type="compositionally biased region" description="Basic and acidic residues" evidence="10">
    <location>
        <begin position="399"/>
        <end position="421"/>
    </location>
</feature>
<dbReference type="Pfam" id="PF13639">
    <property type="entry name" value="zf-RING_2"/>
    <property type="match status" value="1"/>
</dbReference>
<reference evidence="13" key="1">
    <citation type="submission" date="2020-06" db="EMBL/GenBank/DDBJ databases">
        <title>WGS assembly of Ceratodon purpureus strain R40.</title>
        <authorList>
            <person name="Carey S.B."/>
            <person name="Jenkins J."/>
            <person name="Shu S."/>
            <person name="Lovell J.T."/>
            <person name="Sreedasyam A."/>
            <person name="Maumus F."/>
            <person name="Tiley G.P."/>
            <person name="Fernandez-Pozo N."/>
            <person name="Barry K."/>
            <person name="Chen C."/>
            <person name="Wang M."/>
            <person name="Lipzen A."/>
            <person name="Daum C."/>
            <person name="Saski C.A."/>
            <person name="Payton A.C."/>
            <person name="Mcbreen J.C."/>
            <person name="Conrad R.E."/>
            <person name="Kollar L.M."/>
            <person name="Olsson S."/>
            <person name="Huttunen S."/>
            <person name="Landis J.B."/>
            <person name="Wickett N.J."/>
            <person name="Johnson M.G."/>
            <person name="Rensing S.A."/>
            <person name="Grimwood J."/>
            <person name="Schmutz J."/>
            <person name="Mcdaniel S.F."/>
        </authorList>
    </citation>
    <scope>NUCLEOTIDE SEQUENCE</scope>
    <source>
        <strain evidence="13">R40</strain>
    </source>
</reference>
<feature type="domain" description="RING-type" evidence="12">
    <location>
        <begin position="91"/>
        <end position="132"/>
    </location>
</feature>
<sequence length="516" mass="58014">MGTVRNVWLPGAGVWACLPELADAVERDYSPSSGRNGTGRCDDREVCETSARKRRKGLSLGDGGGEGDEGGLGLRVEDEEQGESSSNDDMCPICLGDIEEAGEAVLQWCMHRFCTHCIEEWSKVRRVCPLCKAEYRGWYHGVQSNNEFQERVLPPVAESSAHQSRGDAASRFRLWRDSRRQERGRGSRLLQPRGHGVAPDASASSSSKQFGRSAPFPTQRSFGLPRQHQSAQAMRILEEQAAAKALQWRKSIYNRNLRARPFEIGKRSMVTKDAKARAERRLEPWIRRELLAVLPNSDHAFLSRLILGLWFGAEHEPIQAVERQGSSSGQRTISNRNVIGSTETGSVREAEAVKELKRFLGDKAELLWHELRCFAESPFTMQAYDTVVVYTRQDNLRRPINRTDGRSSHQDSGLDSRRRSESTAPRLTSRPLNNEEPGHLESNHQILRAGRHSISHSCVAEGVPSSSGQHRKEISRDNAQTSRALLARDPRADQRKKRPHADAIPIAEDRWQLSYC</sequence>
<dbReference type="GO" id="GO:0006513">
    <property type="term" value="P:protein monoubiquitination"/>
    <property type="evidence" value="ECO:0007669"/>
    <property type="project" value="TreeGrafter"/>
</dbReference>
<evidence type="ECO:0000256" key="9">
    <source>
        <dbReference type="PROSITE-ProRule" id="PRU00175"/>
    </source>
</evidence>
<keyword evidence="6" id="KW-0862">Zinc</keyword>
<feature type="chain" id="PRO_5035825304" description="RING-type E3 ubiquitin transferase" evidence="11">
    <location>
        <begin position="25"/>
        <end position="516"/>
    </location>
</feature>
<dbReference type="InterPro" id="IPR001841">
    <property type="entry name" value="Znf_RING"/>
</dbReference>
<dbReference type="PANTHER" id="PTHR46077">
    <property type="entry name" value="E3 UBIQUITIN-PROTEIN LIGASE TOPORS"/>
    <property type="match status" value="1"/>
</dbReference>
<dbReference type="SUPFAM" id="SSF57850">
    <property type="entry name" value="RING/U-box"/>
    <property type="match status" value="1"/>
</dbReference>
<accession>A0A8T0H1L9</accession>
<dbReference type="PANTHER" id="PTHR46077:SF1">
    <property type="entry name" value="TOP1 BINDING ARGININE_SERINE RICH PROTEIN, E3 UBIQUITIN LIGASE"/>
    <property type="match status" value="1"/>
</dbReference>
<dbReference type="InterPro" id="IPR013083">
    <property type="entry name" value="Znf_RING/FYVE/PHD"/>
</dbReference>
<dbReference type="Proteomes" id="UP000822688">
    <property type="component" value="Chromosome 7"/>
</dbReference>
<feature type="compositionally biased region" description="Polar residues" evidence="10">
    <location>
        <begin position="202"/>
        <end position="225"/>
    </location>
</feature>
<evidence type="ECO:0000256" key="6">
    <source>
        <dbReference type="ARBA" id="ARBA00022833"/>
    </source>
</evidence>
<comment type="caution">
    <text evidence="13">The sequence shown here is derived from an EMBL/GenBank/DDBJ whole genome shotgun (WGS) entry which is preliminary data.</text>
</comment>
<evidence type="ECO:0000256" key="1">
    <source>
        <dbReference type="ARBA" id="ARBA00000900"/>
    </source>
</evidence>
<evidence type="ECO:0000256" key="2">
    <source>
        <dbReference type="ARBA" id="ARBA00012483"/>
    </source>
</evidence>
<dbReference type="GO" id="GO:0000209">
    <property type="term" value="P:protein polyubiquitination"/>
    <property type="evidence" value="ECO:0007669"/>
    <property type="project" value="TreeGrafter"/>
</dbReference>
<dbReference type="GO" id="GO:0008270">
    <property type="term" value="F:zinc ion binding"/>
    <property type="evidence" value="ECO:0007669"/>
    <property type="project" value="UniProtKB-KW"/>
</dbReference>
<evidence type="ECO:0000313" key="13">
    <source>
        <dbReference type="EMBL" id="KAG0566001.1"/>
    </source>
</evidence>
<feature type="signal peptide" evidence="11">
    <location>
        <begin position="1"/>
        <end position="24"/>
    </location>
</feature>
<keyword evidence="3" id="KW-0808">Transferase</keyword>
<keyword evidence="7" id="KW-0805">Transcription regulation</keyword>
<dbReference type="InterPro" id="IPR017907">
    <property type="entry name" value="Znf_RING_CS"/>
</dbReference>
<feature type="compositionally biased region" description="Basic and acidic residues" evidence="10">
    <location>
        <begin position="164"/>
        <end position="185"/>
    </location>
</feature>
<dbReference type="SMART" id="SM00184">
    <property type="entry name" value="RING"/>
    <property type="match status" value="1"/>
</dbReference>
<keyword evidence="14" id="KW-1185">Reference proteome</keyword>
<evidence type="ECO:0000256" key="11">
    <source>
        <dbReference type="SAM" id="SignalP"/>
    </source>
</evidence>
<keyword evidence="5 9" id="KW-0863">Zinc-finger</keyword>
<feature type="region of interest" description="Disordered" evidence="10">
    <location>
        <begin position="459"/>
        <end position="501"/>
    </location>
</feature>
<feature type="region of interest" description="Disordered" evidence="10">
    <location>
        <begin position="399"/>
        <end position="439"/>
    </location>
</feature>
<protein>
    <recommendedName>
        <fullName evidence="2">RING-type E3 ubiquitin transferase</fullName>
        <ecNumber evidence="2">2.3.2.27</ecNumber>
    </recommendedName>
</protein>
<dbReference type="GO" id="GO:0061630">
    <property type="term" value="F:ubiquitin protein ligase activity"/>
    <property type="evidence" value="ECO:0007669"/>
    <property type="project" value="UniProtKB-EC"/>
</dbReference>
<evidence type="ECO:0000256" key="3">
    <source>
        <dbReference type="ARBA" id="ARBA00022679"/>
    </source>
</evidence>
<dbReference type="InterPro" id="IPR058746">
    <property type="entry name" value="Znf_RING-type_Topors"/>
</dbReference>
<keyword evidence="8" id="KW-0804">Transcription</keyword>
<name>A0A8T0H1L9_CERPU</name>
<feature type="region of interest" description="Disordered" evidence="10">
    <location>
        <begin position="156"/>
        <end position="225"/>
    </location>
</feature>
<evidence type="ECO:0000259" key="12">
    <source>
        <dbReference type="PROSITE" id="PS50089"/>
    </source>
</evidence>
<evidence type="ECO:0000313" key="14">
    <source>
        <dbReference type="Proteomes" id="UP000822688"/>
    </source>
</evidence>
<organism evidence="13 14">
    <name type="scientific">Ceratodon purpureus</name>
    <name type="common">Fire moss</name>
    <name type="synonym">Dicranum purpureum</name>
    <dbReference type="NCBI Taxonomy" id="3225"/>
    <lineage>
        <taxon>Eukaryota</taxon>
        <taxon>Viridiplantae</taxon>
        <taxon>Streptophyta</taxon>
        <taxon>Embryophyta</taxon>
        <taxon>Bryophyta</taxon>
        <taxon>Bryophytina</taxon>
        <taxon>Bryopsida</taxon>
        <taxon>Dicranidae</taxon>
        <taxon>Pseudoditrichales</taxon>
        <taxon>Ditrichaceae</taxon>
        <taxon>Ceratodon</taxon>
    </lineage>
</organism>
<evidence type="ECO:0000256" key="8">
    <source>
        <dbReference type="ARBA" id="ARBA00023163"/>
    </source>
</evidence>
<feature type="compositionally biased region" description="Polar residues" evidence="10">
    <location>
        <begin position="422"/>
        <end position="432"/>
    </location>
</feature>
<feature type="region of interest" description="Disordered" evidence="10">
    <location>
        <begin position="52"/>
        <end position="73"/>
    </location>
</feature>
<evidence type="ECO:0000256" key="10">
    <source>
        <dbReference type="SAM" id="MobiDB-lite"/>
    </source>
</evidence>
<dbReference type="PROSITE" id="PS50089">
    <property type="entry name" value="ZF_RING_2"/>
    <property type="match status" value="1"/>
</dbReference>
<evidence type="ECO:0000256" key="5">
    <source>
        <dbReference type="ARBA" id="ARBA00022771"/>
    </source>
</evidence>
<dbReference type="PROSITE" id="PS00518">
    <property type="entry name" value="ZF_RING_1"/>
    <property type="match status" value="1"/>
</dbReference>
<dbReference type="CDD" id="cd16574">
    <property type="entry name" value="RING-HC_Topors"/>
    <property type="match status" value="1"/>
</dbReference>
<dbReference type="Gene3D" id="3.30.40.10">
    <property type="entry name" value="Zinc/RING finger domain, C3HC4 (zinc finger)"/>
    <property type="match status" value="1"/>
</dbReference>
<proteinExistence type="predicted"/>
<comment type="catalytic activity">
    <reaction evidence="1">
        <text>S-ubiquitinyl-[E2 ubiquitin-conjugating enzyme]-L-cysteine + [acceptor protein]-L-lysine = [E2 ubiquitin-conjugating enzyme]-L-cysteine + N(6)-ubiquitinyl-[acceptor protein]-L-lysine.</text>
        <dbReference type="EC" id="2.3.2.27"/>
    </reaction>
</comment>
<dbReference type="AlphaFoldDB" id="A0A8T0H1L9"/>
<keyword evidence="11" id="KW-0732">Signal</keyword>
<gene>
    <name evidence="13" type="ORF">KC19_7G030500</name>
</gene>
<dbReference type="EMBL" id="CM026428">
    <property type="protein sequence ID" value="KAG0566001.1"/>
    <property type="molecule type" value="Genomic_DNA"/>
</dbReference>
<evidence type="ECO:0000256" key="7">
    <source>
        <dbReference type="ARBA" id="ARBA00023015"/>
    </source>
</evidence>
<dbReference type="EC" id="2.3.2.27" evidence="2"/>